<dbReference type="AlphaFoldDB" id="A0A916SBA3"/>
<protein>
    <recommendedName>
        <fullName evidence="3">phosphoenolpyruvate--glycerone phosphotransferase</fullName>
        <ecNumber evidence="3">2.7.1.121</ecNumber>
    </recommendedName>
</protein>
<dbReference type="PANTHER" id="PTHR38594">
    <property type="entry name" value="PEP-DEPENDENT DIHYDROXYACETONE KINASE, PHOSPHORYL DONOR SUBUNIT DHAM"/>
    <property type="match status" value="1"/>
</dbReference>
<dbReference type="GO" id="GO:0016020">
    <property type="term" value="C:membrane"/>
    <property type="evidence" value="ECO:0007669"/>
    <property type="project" value="InterPro"/>
</dbReference>
<feature type="domain" description="PTS EIIA type-4" evidence="6">
    <location>
        <begin position="3"/>
        <end position="122"/>
    </location>
</feature>
<dbReference type="Proteomes" id="UP000613512">
    <property type="component" value="Unassembled WGS sequence"/>
</dbReference>
<comment type="caution">
    <text evidence="7">The sequence shown here is derived from an EMBL/GenBank/DDBJ whole genome shotgun (WGS) entry which is preliminary data.</text>
</comment>
<evidence type="ECO:0000256" key="4">
    <source>
        <dbReference type="ARBA" id="ARBA00022679"/>
    </source>
</evidence>
<dbReference type="Gene3D" id="3.40.50.510">
    <property type="entry name" value="Phosphotransferase system, mannose-type IIA component"/>
    <property type="match status" value="1"/>
</dbReference>
<keyword evidence="8" id="KW-1185">Reference proteome</keyword>
<dbReference type="EC" id="2.7.1.121" evidence="3"/>
<reference evidence="7" key="1">
    <citation type="journal article" date="2014" name="Int. J. Syst. Evol. Microbiol.">
        <title>Complete genome sequence of Corynebacterium casei LMG S-19264T (=DSM 44701T), isolated from a smear-ripened cheese.</title>
        <authorList>
            <consortium name="US DOE Joint Genome Institute (JGI-PGF)"/>
            <person name="Walter F."/>
            <person name="Albersmeier A."/>
            <person name="Kalinowski J."/>
            <person name="Ruckert C."/>
        </authorList>
    </citation>
    <scope>NUCLEOTIDE SEQUENCE</scope>
    <source>
        <strain evidence="7">CGMCC 1.12408</strain>
    </source>
</reference>
<keyword evidence="4" id="KW-0808">Transferase</keyword>
<evidence type="ECO:0000256" key="1">
    <source>
        <dbReference type="ARBA" id="ARBA00001113"/>
    </source>
</evidence>
<reference evidence="7" key="2">
    <citation type="submission" date="2020-09" db="EMBL/GenBank/DDBJ databases">
        <authorList>
            <person name="Sun Q."/>
            <person name="Zhou Y."/>
        </authorList>
    </citation>
    <scope>NUCLEOTIDE SEQUENCE</scope>
    <source>
        <strain evidence="7">CGMCC 1.12408</strain>
    </source>
</reference>
<dbReference type="SUPFAM" id="SSF53062">
    <property type="entry name" value="PTS system fructose IIA component-like"/>
    <property type="match status" value="1"/>
</dbReference>
<evidence type="ECO:0000313" key="8">
    <source>
        <dbReference type="Proteomes" id="UP000613512"/>
    </source>
</evidence>
<dbReference type="InterPro" id="IPR004701">
    <property type="entry name" value="PTS_EIIA_man-typ"/>
</dbReference>
<comment type="catalytic activity">
    <reaction evidence="1">
        <text>dihydroxyacetone + phosphoenolpyruvate = dihydroxyacetone phosphate + pyruvate</text>
        <dbReference type="Rhea" id="RHEA:18381"/>
        <dbReference type="ChEBI" id="CHEBI:15361"/>
        <dbReference type="ChEBI" id="CHEBI:16016"/>
        <dbReference type="ChEBI" id="CHEBI:57642"/>
        <dbReference type="ChEBI" id="CHEBI:58702"/>
        <dbReference type="EC" id="2.7.1.121"/>
    </reaction>
</comment>
<sequence>MTNVGIVLISHSAKVVEGIYDIITQMVPNVKVELAGGTDDGEIGTSVEKILQAIDRTHHEKGVLLFYDIGSALMNAELAVEMTEHENVAIAEAPLLEGAFVAAVESGMGKTLEEVKEAAESV</sequence>
<dbReference type="GO" id="GO:0047324">
    <property type="term" value="F:phosphoenolpyruvate-glycerone phosphotransferase activity"/>
    <property type="evidence" value="ECO:0007669"/>
    <property type="project" value="UniProtKB-EC"/>
</dbReference>
<dbReference type="PROSITE" id="PS51096">
    <property type="entry name" value="PTS_EIIA_TYPE_4"/>
    <property type="match status" value="1"/>
</dbReference>
<evidence type="ECO:0000256" key="2">
    <source>
        <dbReference type="ARBA" id="ARBA00002788"/>
    </source>
</evidence>
<organism evidence="7 8">
    <name type="scientific">Ornithinibacillus halotolerans</name>
    <dbReference type="NCBI Taxonomy" id="1274357"/>
    <lineage>
        <taxon>Bacteria</taxon>
        <taxon>Bacillati</taxon>
        <taxon>Bacillota</taxon>
        <taxon>Bacilli</taxon>
        <taxon>Bacillales</taxon>
        <taxon>Bacillaceae</taxon>
        <taxon>Ornithinibacillus</taxon>
    </lineage>
</organism>
<dbReference type="EMBL" id="BMEY01000031">
    <property type="protein sequence ID" value="GGA91934.1"/>
    <property type="molecule type" value="Genomic_DNA"/>
</dbReference>
<accession>A0A916SBA3</accession>
<dbReference type="InterPro" id="IPR012844">
    <property type="entry name" value="DhaM_N"/>
</dbReference>
<gene>
    <name evidence="7" type="ORF">GCM10008025_37990</name>
</gene>
<dbReference type="GO" id="GO:0019563">
    <property type="term" value="P:glycerol catabolic process"/>
    <property type="evidence" value="ECO:0007669"/>
    <property type="project" value="InterPro"/>
</dbReference>
<name>A0A916SBA3_9BACI</name>
<dbReference type="NCBIfam" id="TIGR02364">
    <property type="entry name" value="dha_pts"/>
    <property type="match status" value="1"/>
</dbReference>
<comment type="subunit">
    <text evidence="5">Homodimer. The dihydroxyacetone kinase complex is composed of a homodimer of DhaM, a homodimer of DhaK and the subunit DhaL.</text>
</comment>
<comment type="function">
    <text evidence="2">Component of the dihydroxyacetone kinase complex, which is responsible for the phosphoenolpyruvate (PEP)-dependent phosphorylation of dihydroxyacetone. DhaM serves as the phosphoryl donor. Is phosphorylated by phosphoenolpyruvate in an EI- and HPr-dependent reaction, and a phosphorelay system on histidine residues finally leads to phosphoryl transfer to DhaL and dihydroxyacetone.</text>
</comment>
<evidence type="ECO:0000259" key="6">
    <source>
        <dbReference type="PROSITE" id="PS51096"/>
    </source>
</evidence>
<dbReference type="InterPro" id="IPR039643">
    <property type="entry name" value="DhaM"/>
</dbReference>
<dbReference type="Pfam" id="PF03610">
    <property type="entry name" value="EIIA-man"/>
    <property type="match status" value="1"/>
</dbReference>
<dbReference type="InterPro" id="IPR036662">
    <property type="entry name" value="PTS_EIIA_man-typ_sf"/>
</dbReference>
<evidence type="ECO:0000313" key="7">
    <source>
        <dbReference type="EMBL" id="GGA91934.1"/>
    </source>
</evidence>
<dbReference type="PANTHER" id="PTHR38594:SF1">
    <property type="entry name" value="PEP-DEPENDENT DIHYDROXYACETONE KINASE, PHOSPHORYL DONOR SUBUNIT DHAM"/>
    <property type="match status" value="1"/>
</dbReference>
<evidence type="ECO:0000256" key="5">
    <source>
        <dbReference type="ARBA" id="ARBA00046577"/>
    </source>
</evidence>
<evidence type="ECO:0000256" key="3">
    <source>
        <dbReference type="ARBA" id="ARBA00012095"/>
    </source>
</evidence>
<dbReference type="GO" id="GO:0009401">
    <property type="term" value="P:phosphoenolpyruvate-dependent sugar phosphotransferase system"/>
    <property type="evidence" value="ECO:0007669"/>
    <property type="project" value="InterPro"/>
</dbReference>
<proteinExistence type="predicted"/>